<reference evidence="3" key="1">
    <citation type="submission" date="2015-05" db="EMBL/GenBank/DDBJ databases">
        <authorList>
            <person name="Fogelqvist Johan"/>
        </authorList>
    </citation>
    <scope>NUCLEOTIDE SEQUENCE [LARGE SCALE GENOMIC DNA]</scope>
</reference>
<feature type="chain" id="PRO_5002568022" evidence="1">
    <location>
        <begin position="21"/>
        <end position="89"/>
    </location>
</feature>
<feature type="signal peptide" evidence="1">
    <location>
        <begin position="1"/>
        <end position="20"/>
    </location>
</feature>
<gene>
    <name evidence="2" type="ORF">BN1723_016640</name>
</gene>
<keyword evidence="1" id="KW-0732">Signal</keyword>
<dbReference type="Proteomes" id="UP000045706">
    <property type="component" value="Unassembled WGS sequence"/>
</dbReference>
<evidence type="ECO:0000313" key="3">
    <source>
        <dbReference type="Proteomes" id="UP000045706"/>
    </source>
</evidence>
<protein>
    <submittedName>
        <fullName evidence="2">Uncharacterized protein</fullName>
    </submittedName>
</protein>
<name>A0A0G4NI66_VERLO</name>
<evidence type="ECO:0000313" key="2">
    <source>
        <dbReference type="EMBL" id="CRK46118.1"/>
    </source>
</evidence>
<sequence length="89" mass="9231">MARFLRAIAVAAALATSVSAIDPPRPPTQPVGGGERLITYQESRSGAFAASSRAVSWVDGTDDGRYIFANTAGLVFEDIVSGTTGSVRT</sequence>
<accession>A0A0G4NI66</accession>
<dbReference type="AlphaFoldDB" id="A0A0G4NI66"/>
<organism evidence="2 3">
    <name type="scientific">Verticillium longisporum</name>
    <name type="common">Verticillium dahliae var. longisporum</name>
    <dbReference type="NCBI Taxonomy" id="100787"/>
    <lineage>
        <taxon>Eukaryota</taxon>
        <taxon>Fungi</taxon>
        <taxon>Dikarya</taxon>
        <taxon>Ascomycota</taxon>
        <taxon>Pezizomycotina</taxon>
        <taxon>Sordariomycetes</taxon>
        <taxon>Hypocreomycetidae</taxon>
        <taxon>Glomerellales</taxon>
        <taxon>Plectosphaerellaceae</taxon>
        <taxon>Verticillium</taxon>
    </lineage>
</organism>
<dbReference type="EMBL" id="CVQI01035274">
    <property type="protein sequence ID" value="CRK46118.1"/>
    <property type="molecule type" value="Genomic_DNA"/>
</dbReference>
<evidence type="ECO:0000256" key="1">
    <source>
        <dbReference type="SAM" id="SignalP"/>
    </source>
</evidence>
<proteinExistence type="predicted"/>